<keyword evidence="3" id="KW-0378">Hydrolase</keyword>
<evidence type="ECO:0000256" key="3">
    <source>
        <dbReference type="ARBA" id="ARBA00022801"/>
    </source>
</evidence>
<dbReference type="EC" id="3.6.1.23" evidence="2"/>
<dbReference type="EMBL" id="DTGA01000036">
    <property type="protein sequence ID" value="HGB30539.1"/>
    <property type="molecule type" value="Genomic_DNA"/>
</dbReference>
<feature type="transmembrane region" description="Helical" evidence="6">
    <location>
        <begin position="6"/>
        <end position="25"/>
    </location>
</feature>
<dbReference type="GO" id="GO:0004170">
    <property type="term" value="F:dUTP diphosphatase activity"/>
    <property type="evidence" value="ECO:0007669"/>
    <property type="project" value="UniProtKB-EC"/>
</dbReference>
<evidence type="ECO:0000256" key="6">
    <source>
        <dbReference type="SAM" id="Phobius"/>
    </source>
</evidence>
<evidence type="ECO:0000256" key="2">
    <source>
        <dbReference type="ARBA" id="ARBA00012379"/>
    </source>
</evidence>
<dbReference type="SUPFAM" id="SSF51283">
    <property type="entry name" value="dUTPase-like"/>
    <property type="match status" value="1"/>
</dbReference>
<dbReference type="InterPro" id="IPR036157">
    <property type="entry name" value="dUTPase-like_sf"/>
</dbReference>
<dbReference type="Gene3D" id="2.70.40.10">
    <property type="match status" value="1"/>
</dbReference>
<dbReference type="Pfam" id="PF00692">
    <property type="entry name" value="dUTPase"/>
    <property type="match status" value="1"/>
</dbReference>
<dbReference type="GO" id="GO:0006226">
    <property type="term" value="P:dUMP biosynthetic process"/>
    <property type="evidence" value="ECO:0007669"/>
    <property type="project" value="InterPro"/>
</dbReference>
<dbReference type="GO" id="GO:0000287">
    <property type="term" value="F:magnesium ion binding"/>
    <property type="evidence" value="ECO:0007669"/>
    <property type="project" value="InterPro"/>
</dbReference>
<comment type="caution">
    <text evidence="8">The sequence shown here is derived from an EMBL/GenBank/DDBJ whole genome shotgun (WGS) entry which is preliminary data.</text>
</comment>
<dbReference type="InterPro" id="IPR008181">
    <property type="entry name" value="dUTPase"/>
</dbReference>
<dbReference type="GO" id="GO:0046081">
    <property type="term" value="P:dUTP catabolic process"/>
    <property type="evidence" value="ECO:0007669"/>
    <property type="project" value="InterPro"/>
</dbReference>
<dbReference type="InterPro" id="IPR033704">
    <property type="entry name" value="dUTPase_trimeric"/>
</dbReference>
<dbReference type="InterPro" id="IPR029054">
    <property type="entry name" value="dUTPase-like"/>
</dbReference>
<keyword evidence="4" id="KW-0546">Nucleotide metabolism</keyword>
<keyword evidence="6" id="KW-1133">Transmembrane helix</keyword>
<evidence type="ECO:0000256" key="5">
    <source>
        <dbReference type="ARBA" id="ARBA00047686"/>
    </source>
</evidence>
<evidence type="ECO:0000256" key="4">
    <source>
        <dbReference type="ARBA" id="ARBA00023080"/>
    </source>
</evidence>
<accession>A0A7C3SMM9</accession>
<reference evidence="8" key="1">
    <citation type="journal article" date="2020" name="mSystems">
        <title>Genome- and Community-Level Interaction Insights into Carbon Utilization and Element Cycling Functions of Hydrothermarchaeota in Hydrothermal Sediment.</title>
        <authorList>
            <person name="Zhou Z."/>
            <person name="Liu Y."/>
            <person name="Xu W."/>
            <person name="Pan J."/>
            <person name="Luo Z.H."/>
            <person name="Li M."/>
        </authorList>
    </citation>
    <scope>NUCLEOTIDE SEQUENCE [LARGE SCALE GENOMIC DNA]</scope>
    <source>
        <strain evidence="8">SpSt-751</strain>
    </source>
</reference>
<dbReference type="CDD" id="cd07557">
    <property type="entry name" value="trimeric_dUTPase"/>
    <property type="match status" value="1"/>
</dbReference>
<gene>
    <name evidence="8" type="ORF">ENV35_01520</name>
</gene>
<sequence length="175" mass="20167">MFTLILVIFGIWIYLRYLGPIIVFFQKVDPLAKKPTKSYGRAACWDVYSVESVTIPTEQWRQVRLGIKIAPAFHFYIPFLSLTITPFGNVAYKIHTRSGLAFRKGLRNHLGIIDNDYREELTVIIYNHGKYPFTVKKGDKIAQIEFFRVPTVIFFHKKKLSNSARSTKGFGSSGR</sequence>
<dbReference type="AlphaFoldDB" id="A0A7C3SMM9"/>
<evidence type="ECO:0000259" key="7">
    <source>
        <dbReference type="Pfam" id="PF00692"/>
    </source>
</evidence>
<protein>
    <recommendedName>
        <fullName evidence="2">dUTP diphosphatase</fullName>
        <ecNumber evidence="2">3.6.1.23</ecNumber>
    </recommendedName>
</protein>
<comment type="similarity">
    <text evidence="1">Belongs to the dUTPase family.</text>
</comment>
<keyword evidence="6" id="KW-0812">Transmembrane</keyword>
<evidence type="ECO:0000313" key="8">
    <source>
        <dbReference type="EMBL" id="HGB30539.1"/>
    </source>
</evidence>
<proteinExistence type="inferred from homology"/>
<comment type="catalytic activity">
    <reaction evidence="5">
        <text>dUTP + H2O = dUMP + diphosphate + H(+)</text>
        <dbReference type="Rhea" id="RHEA:10248"/>
        <dbReference type="ChEBI" id="CHEBI:15377"/>
        <dbReference type="ChEBI" id="CHEBI:15378"/>
        <dbReference type="ChEBI" id="CHEBI:33019"/>
        <dbReference type="ChEBI" id="CHEBI:61555"/>
        <dbReference type="ChEBI" id="CHEBI:246422"/>
        <dbReference type="EC" id="3.6.1.23"/>
    </reaction>
</comment>
<name>A0A7C3SMM9_9BACT</name>
<dbReference type="PANTHER" id="PTHR11241">
    <property type="entry name" value="DEOXYURIDINE 5'-TRIPHOSPHATE NUCLEOTIDOHYDROLASE"/>
    <property type="match status" value="1"/>
</dbReference>
<organism evidence="8">
    <name type="scientific">Dictyoglomus turgidum</name>
    <dbReference type="NCBI Taxonomy" id="513050"/>
    <lineage>
        <taxon>Bacteria</taxon>
        <taxon>Pseudomonadati</taxon>
        <taxon>Dictyoglomota</taxon>
        <taxon>Dictyoglomia</taxon>
        <taxon>Dictyoglomales</taxon>
        <taxon>Dictyoglomaceae</taxon>
        <taxon>Dictyoglomus</taxon>
    </lineage>
</organism>
<keyword evidence="6" id="KW-0472">Membrane</keyword>
<feature type="domain" description="dUTPase-like" evidence="7">
    <location>
        <begin position="33"/>
        <end position="174"/>
    </location>
</feature>
<evidence type="ECO:0000256" key="1">
    <source>
        <dbReference type="ARBA" id="ARBA00006581"/>
    </source>
</evidence>
<dbReference type="PANTHER" id="PTHR11241:SF0">
    <property type="entry name" value="DEOXYURIDINE 5'-TRIPHOSPHATE NUCLEOTIDOHYDROLASE"/>
    <property type="match status" value="1"/>
</dbReference>